<keyword evidence="1" id="KW-0472">Membrane</keyword>
<organism evidence="2 3">
    <name type="scientific">Reticulomyxa filosa</name>
    <dbReference type="NCBI Taxonomy" id="46433"/>
    <lineage>
        <taxon>Eukaryota</taxon>
        <taxon>Sar</taxon>
        <taxon>Rhizaria</taxon>
        <taxon>Retaria</taxon>
        <taxon>Foraminifera</taxon>
        <taxon>Monothalamids</taxon>
        <taxon>Reticulomyxidae</taxon>
        <taxon>Reticulomyxa</taxon>
    </lineage>
</organism>
<evidence type="ECO:0000256" key="1">
    <source>
        <dbReference type="SAM" id="Phobius"/>
    </source>
</evidence>
<evidence type="ECO:0000313" key="3">
    <source>
        <dbReference type="Proteomes" id="UP000023152"/>
    </source>
</evidence>
<keyword evidence="1" id="KW-1133">Transmembrane helix</keyword>
<dbReference type="AlphaFoldDB" id="X6MJA2"/>
<evidence type="ECO:0000313" key="2">
    <source>
        <dbReference type="EMBL" id="ETO13914.1"/>
    </source>
</evidence>
<accession>X6MJA2</accession>
<protein>
    <submittedName>
        <fullName evidence="2">Uncharacterized protein</fullName>
    </submittedName>
</protein>
<keyword evidence="3" id="KW-1185">Reference proteome</keyword>
<dbReference type="EMBL" id="ASPP01020326">
    <property type="protein sequence ID" value="ETO13914.1"/>
    <property type="molecule type" value="Genomic_DNA"/>
</dbReference>
<sequence length="251" mass="29427">MSDFPKVCRKCSHKTLFQLFLFLIICVLALATLALILVIRPKIQNENGLQEVNKDVPFSLSHVTPSNLTPWHLVKGSPRYYFLVGECPEQVFSHHKAFLDSRQWLERLQEAFPHWKIHTLAIDRWLAPTHQHDNYTHEALIDFTRRQLPELNTSHDKFQWIISVDCSKIYGHIKSYYSTLYKQQQANGLSAQRQYLLDGPPLPMDYPNELDNLLADKSARAFRHAIGIMPPTNTRYLNRWINNSYWDINIQ</sequence>
<gene>
    <name evidence="2" type="ORF">RFI_23454</name>
</gene>
<name>X6MJA2_RETFI</name>
<feature type="transmembrane region" description="Helical" evidence="1">
    <location>
        <begin position="20"/>
        <end position="39"/>
    </location>
</feature>
<dbReference type="Proteomes" id="UP000023152">
    <property type="component" value="Unassembled WGS sequence"/>
</dbReference>
<keyword evidence="1" id="KW-0812">Transmembrane</keyword>
<comment type="caution">
    <text evidence="2">The sequence shown here is derived from an EMBL/GenBank/DDBJ whole genome shotgun (WGS) entry which is preliminary data.</text>
</comment>
<proteinExistence type="predicted"/>
<reference evidence="2 3" key="1">
    <citation type="journal article" date="2013" name="Curr. Biol.">
        <title>The Genome of the Foraminiferan Reticulomyxa filosa.</title>
        <authorList>
            <person name="Glockner G."/>
            <person name="Hulsmann N."/>
            <person name="Schleicher M."/>
            <person name="Noegel A.A."/>
            <person name="Eichinger L."/>
            <person name="Gallinger C."/>
            <person name="Pawlowski J."/>
            <person name="Sierra R."/>
            <person name="Euteneuer U."/>
            <person name="Pillet L."/>
            <person name="Moustafa A."/>
            <person name="Platzer M."/>
            <person name="Groth M."/>
            <person name="Szafranski K."/>
            <person name="Schliwa M."/>
        </authorList>
    </citation>
    <scope>NUCLEOTIDE SEQUENCE [LARGE SCALE GENOMIC DNA]</scope>
</reference>